<proteinExistence type="predicted"/>
<evidence type="ECO:0000313" key="4">
    <source>
        <dbReference type="Proteomes" id="UP000001058"/>
    </source>
</evidence>
<feature type="region of interest" description="Disordered" evidence="2">
    <location>
        <begin position="2145"/>
        <end position="2166"/>
    </location>
</feature>
<feature type="compositionally biased region" description="Polar residues" evidence="2">
    <location>
        <begin position="2067"/>
        <end position="2078"/>
    </location>
</feature>
<feature type="compositionally biased region" description="Low complexity" evidence="2">
    <location>
        <begin position="1093"/>
        <end position="1104"/>
    </location>
</feature>
<feature type="region of interest" description="Disordered" evidence="2">
    <location>
        <begin position="2646"/>
        <end position="2784"/>
    </location>
</feature>
<feature type="compositionally biased region" description="Low complexity" evidence="2">
    <location>
        <begin position="2743"/>
        <end position="2784"/>
    </location>
</feature>
<feature type="compositionally biased region" description="Low complexity" evidence="2">
    <location>
        <begin position="2679"/>
        <end position="2735"/>
    </location>
</feature>
<feature type="region of interest" description="Disordered" evidence="2">
    <location>
        <begin position="1845"/>
        <end position="1871"/>
    </location>
</feature>
<keyword evidence="4" id="KW-1185">Reference proteome</keyword>
<evidence type="ECO:0000313" key="3">
    <source>
        <dbReference type="EMBL" id="EFJ44549.1"/>
    </source>
</evidence>
<feature type="compositionally biased region" description="Basic and acidic residues" evidence="2">
    <location>
        <begin position="348"/>
        <end position="358"/>
    </location>
</feature>
<keyword evidence="1" id="KW-0945">Host-virus interaction</keyword>
<feature type="compositionally biased region" description="Low complexity" evidence="2">
    <location>
        <begin position="623"/>
        <end position="639"/>
    </location>
</feature>
<dbReference type="PANTHER" id="PTHR13037:SF24">
    <property type="entry name" value="POLYCOMB PROTEIN PCL-RELATED"/>
    <property type="match status" value="1"/>
</dbReference>
<dbReference type="Proteomes" id="UP000001058">
    <property type="component" value="Unassembled WGS sequence"/>
</dbReference>
<dbReference type="eggNOG" id="ENOG502QPW5">
    <property type="taxonomic scope" value="Eukaryota"/>
</dbReference>
<feature type="region of interest" description="Disordered" evidence="2">
    <location>
        <begin position="670"/>
        <end position="745"/>
    </location>
</feature>
<dbReference type="PANTHER" id="PTHR13037">
    <property type="entry name" value="FORMIN"/>
    <property type="match status" value="1"/>
</dbReference>
<feature type="compositionally biased region" description="Low complexity" evidence="2">
    <location>
        <begin position="463"/>
        <end position="484"/>
    </location>
</feature>
<feature type="region of interest" description="Disordered" evidence="2">
    <location>
        <begin position="1539"/>
        <end position="1559"/>
    </location>
</feature>
<organism evidence="4">
    <name type="scientific">Volvox carteri f. nagariensis</name>
    <dbReference type="NCBI Taxonomy" id="3068"/>
    <lineage>
        <taxon>Eukaryota</taxon>
        <taxon>Viridiplantae</taxon>
        <taxon>Chlorophyta</taxon>
        <taxon>core chlorophytes</taxon>
        <taxon>Chlorophyceae</taxon>
        <taxon>CS clade</taxon>
        <taxon>Chlamydomonadales</taxon>
        <taxon>Volvocaceae</taxon>
        <taxon>Volvox</taxon>
    </lineage>
</organism>
<reference evidence="3 4" key="1">
    <citation type="journal article" date="2010" name="Science">
        <title>Genomic analysis of organismal complexity in the multicellular green alga Volvox carteri.</title>
        <authorList>
            <person name="Prochnik S.E."/>
            <person name="Umen J."/>
            <person name="Nedelcu A.M."/>
            <person name="Hallmann A."/>
            <person name="Miller S.M."/>
            <person name="Nishii I."/>
            <person name="Ferris P."/>
            <person name="Kuo A."/>
            <person name="Mitros T."/>
            <person name="Fritz-Laylin L.K."/>
            <person name="Hellsten U."/>
            <person name="Chapman J."/>
            <person name="Simakov O."/>
            <person name="Rensing S.A."/>
            <person name="Terry A."/>
            <person name="Pangilinan J."/>
            <person name="Kapitonov V."/>
            <person name="Jurka J."/>
            <person name="Salamov A."/>
            <person name="Shapiro H."/>
            <person name="Schmutz J."/>
            <person name="Grimwood J."/>
            <person name="Lindquist E."/>
            <person name="Lucas S."/>
            <person name="Grigoriev I.V."/>
            <person name="Schmitt R."/>
            <person name="Kirk D."/>
            <person name="Rokhsar D.S."/>
        </authorList>
    </citation>
    <scope>NUCLEOTIDE SEQUENCE [LARGE SCALE GENOMIC DNA]</scope>
    <source>
        <strain evidence="4">f. Nagariensis / Eve</strain>
    </source>
</reference>
<gene>
    <name evidence="3" type="ORF">VOLCADRAFT_118691</name>
</gene>
<feature type="region of interest" description="Disordered" evidence="2">
    <location>
        <begin position="408"/>
        <end position="652"/>
    </location>
</feature>
<feature type="compositionally biased region" description="Low complexity" evidence="2">
    <location>
        <begin position="1304"/>
        <end position="1320"/>
    </location>
</feature>
<feature type="compositionally biased region" description="Pro residues" evidence="2">
    <location>
        <begin position="2034"/>
        <end position="2044"/>
    </location>
</feature>
<feature type="compositionally biased region" description="Low complexity" evidence="2">
    <location>
        <begin position="1067"/>
        <end position="1076"/>
    </location>
</feature>
<feature type="compositionally biased region" description="Acidic residues" evidence="2">
    <location>
        <begin position="2228"/>
        <end position="2237"/>
    </location>
</feature>
<dbReference type="KEGG" id="vcn:VOLCADRAFT_118691"/>
<feature type="compositionally biased region" description="Low complexity" evidence="2">
    <location>
        <begin position="1366"/>
        <end position="1383"/>
    </location>
</feature>
<dbReference type="InParanoid" id="D8U6Q2"/>
<sequence>MFEFVAGRGDLTAALAGVWRTTETGSGYRRYANGIPSGIAFGARADVWHEHCTDTRITGIDASKQADHFRRLLLQLVHVVPGPQSDGAGTSNQQPTGVEANKLQQRTLWSYLLHLNKAEAQTVAAASGVHPHKRNCSNAPGEPGGSQPALSYLAADGVTPPAVGTGGGALGLARVGEVPKEPRSLSWLEGLRLHVFYHEELPAGRWYSGTIVKASKKSPAVQVEWDAWVHEPTNTQQEATTGEVLLGVTLLHFGPDPPSSGGNGVPTSINRICALPSFAAERMVARGHSSEAVLGREVGTVQLRPAEADGQAVVRGTAGAATGQHTAAVQSEEGKQGTTATVMPARRPPTDGAKDGTRRAQRGVETGRDDHVPCNGGAAVADLGVSGVAGNGGTVLQQHGQPAAEMGACCSLPEEPSSEAKRRNSSKKRHRRGLATMQEGKDQAAQQHHQQQGDGRVVSQADQQTQQNQERIQQQQPGQQQPPQQARPSDKSSPQEQQLHQQQKPSNLPKKQRLAPQVPTSQPQLKISMSPQAQRQQSIPGAPGEREVAQAPAGGGDDETQRDQDEARALKRKCPGTSQSVIQDALRMPPPPPPQAKKPTPQGSQRRKESSKGQQPGQPPPHQHVAPRQNQQSRPPEQQQHVEQPLLGSEDQSLNTIDLAILLAQRRGLRPSSPGAEAGEAEALVSKPKDDRAAGMEHGSNGGTERGKDVFAKAGADGTGSSRGEASKVPGVASEEFGGHGITGAAEGNVAMAPEVSGEGRSGHDGLAVGGSVWAAGDMGGVNGGGTLMGGVAVIVHQPADGQTPADVRPAMSKLAGTTDAASQPVGGPGICRRGPGHGPPVGAAGASVSCFDAAHGGVTLPDFVLPLESEPQGRVQLWPIEETLQQAQEEAGGLGRQVLVPGPGPGASVMPSKAHVRIPDGGRAVSVAEPLEAHKPSAVNGDESQPLELVLSQQEQSCGGEEQDAAIGDLPGDGDVARADMGTGQRSDTGAAAAPLGVIAPAGVTVAPDGGGVRVSVAVAHWEGPKEPAAPASEATGDVVQQQALAAPAVTSRYVSADGVAGGGPAEAVPGGASADRPVLSGADAEARSSDSDGTTSSLSASLIHRLASPAPESRRLRSRPHQRSPDLMGPWQHAVESQVDADEWQGGWQRPSGKDLLNAPVGADGGGDDNPGGSGERAGKDIGVDARPFRGRGFARFGDDSSNGEPDDERNGSGEDDGDARVRRLLAAVGSGSGSATTSCSAGQGAMAAGSGAAEQGASSRRGLQLLEMAAPTPLRPPDQRDPQGQSATHNGGRPEPSPSPAVGAEAAHAEAAAYSAAIPGTERRHGADAANPVLAAVVAPVPAMRSPSWSPQLRKRRLVPLRASSPSAASGQGATASGTQVQGQLQTPASAAREASVPPPRPPVLDEYGLPTDGDEDSSSYRTAHEDGQNDGENSCGSAQVPHQQEQQMQQQQMGQGDQPHSQQQQQQQQGGPVEGLRQQQPASVEVDDARQEGPADEAPVLGLAPTHRSWTSRGPLALNLWYSFAEETATADRQEVGASAAAPETGNPSPLTAHDGGLLRAQEQQEEEVAGDGGDLGSGPAVLGGAVAVAVDAQPGMHSSSDGVASLSPVLPTADTSAEQRGQELLHSAVAKQQEQQQPSLAVLGGDQQAADNAAAAPACAATTAGPRLLLPPPLPMPQQPTSSLGAATSTCWAAAPERARAGGLSVQGGWSPSMLRSIQDVAERIAHSSTPQPAALAAVQCLQQARLQVQLCHAANPDNRLVLAHHFRALDAALQHLHATGLRIGGDGSEGGHLYLRGPESQPRTSGLADRLMLIHMSPQLQVGYCLHLQVTCAGDIGGGGGPPSGGSEHPVGNGRSGSMTGRAGGSVPRIGSVGFGPFGSFARGASAAPSTRMCTTYGFLCRWPHAAAAAEGRHVAELDVQVQLHSCAIQGAMGLKEVGLAVTVRGPAQATGGFRTAAAEARGSSLPGGGGGSGGWDWLAVVALAVWLGNGLCQVAALPQGPGQAETGAALLRQLLDAGVLREMLGLAPPPVTPPPAPLAQEGTDATAATSRPDGAEGTSEAVQQPQHQQAGSGAEASGNGIASVPLSVGQDIQLEDAAAAAPAVVAAAACAAMGSESPPAWTPPGEFEQELMRVLRGTDRTESPSVEAEAGVRPSVEAEAGVRPSVEAEAGVLHAGFPSNAAVVGTNTDADMGISPEAAQGSPHLERLDDAGNNLAQGDSGDGDGIAEEGGDCLADGLDAGDVLDVSFDFVGEEAFAAGDLQGTARIAADGNGTGGDVDGADLGLHAASSADVDGSASENSKEHVGPVPAAIDTGTAVAAAPAEGAAVAEAAAAAAAVVAAQSTYVRSLQVDPLLLRTWQEFGLLDDLVPLLEKLTMEELREAPFPLIARLTAMSRNTSPSSAPGGNAGTSAADATAITSTEGAATAAADATDAAAAAASSAAAEATPPGAVCNEAMLAAACLAVARTSALFTVAFYLEKARMEAVQGTQPLGRVHTATEHGARELDSVAAAAAATPAATAVAAAAAAPLPGSAGPRNSQGAGAGTFAPPEAAAAVAVHLGHPDSQLSRPQEDLSGMLRWLLELFWSARQVYRTTAVIGVFAKPWPRQAAVLGVGDSTESRLGMCWEEILEARKQRRLERQAEGAAEEGEGGDQGADEGAAPADHTTGLSGPQQPLQQQQQQQLSQHLQHLQHRIQSLHQLQLQQQLRGHASRQLPPQQRQQPALQQPRQRRQRQRQPPGQQQQQQPRPQQAQQPQEQTQPQQQAQVLQQRQQQTQQQGNMPLLQEFSMMLSRLPQTYRDVMLRLYAVVLAQGMPAPQPLPQPHVQAQPPADQQQQAPLVTIRVRGWTPSEVFSNGTRNYVMSFEYQGLQLSHAFNVQTAMEGELQNVVGHERELSIDMVAAAAAQALRASGMVLPPPVERALAGRGITMAHLQFLTTLLQYWRAQPVPATVAAASVPGAAAAAVATPGVGQAAFQGTHTAGGSSGGELHTAAAVAVAGAPAGRVNPDLAAAIAAAAAAAATRVATAMGPPSLSPPAVAGPSAIAMPGARQHLQSAAPGLEQTGSATATAAAAAVPHLRPPVAVTLAQYGAAHAAAHAMTRRAGAPSVPAPTVQLAAATGAPLAPLHPQQRPLAQAPSQPQLTAAETRAQSPVLTGDATPAPHPQPAPVHHQHLLPRVPPEGQRAALLIHQRLQQQQHTQQLHIQQQAQQRRLSREQVLTTMQAARLVDTHVTGAGQHAPQQAAQVAAAQAPVHAAAGVAGSVGTAKPPHASASVGGGSNEFSTLGDIWNTL</sequence>
<evidence type="ECO:0000256" key="2">
    <source>
        <dbReference type="SAM" id="MobiDB-lite"/>
    </source>
</evidence>
<accession>D8U6Q2</accession>
<dbReference type="EMBL" id="GL378363">
    <property type="protein sequence ID" value="EFJ44549.1"/>
    <property type="molecule type" value="Genomic_DNA"/>
</dbReference>
<feature type="region of interest" description="Disordered" evidence="2">
    <location>
        <begin position="319"/>
        <end position="375"/>
    </location>
</feature>
<feature type="compositionally biased region" description="Gly residues" evidence="2">
    <location>
        <begin position="1165"/>
        <end position="1178"/>
    </location>
</feature>
<feature type="compositionally biased region" description="Polar residues" evidence="2">
    <location>
        <begin position="518"/>
        <end position="539"/>
    </location>
</feature>
<dbReference type="RefSeq" id="XP_002954399.1">
    <property type="nucleotide sequence ID" value="XM_002954353.1"/>
</dbReference>
<feature type="compositionally biased region" description="Low complexity" evidence="2">
    <location>
        <begin position="1443"/>
        <end position="1479"/>
    </location>
</feature>
<dbReference type="OrthoDB" id="550298at2759"/>
<feature type="region of interest" description="Disordered" evidence="2">
    <location>
        <begin position="1344"/>
        <end position="1516"/>
    </location>
</feature>
<feature type="region of interest" description="Disordered" evidence="2">
    <location>
        <begin position="2033"/>
        <end position="2085"/>
    </location>
</feature>
<feature type="region of interest" description="Disordered" evidence="2">
    <location>
        <begin position="2200"/>
        <end position="2237"/>
    </location>
</feature>
<feature type="region of interest" description="Disordered" evidence="2">
    <location>
        <begin position="3131"/>
        <end position="3182"/>
    </location>
</feature>
<feature type="compositionally biased region" description="Basic and acidic residues" evidence="2">
    <location>
        <begin position="559"/>
        <end position="569"/>
    </location>
</feature>
<protein>
    <submittedName>
        <fullName evidence="3">Uncharacterized protein</fullName>
    </submittedName>
</protein>
<feature type="region of interest" description="Disordered" evidence="2">
    <location>
        <begin position="1062"/>
        <end position="1330"/>
    </location>
</feature>
<feature type="compositionally biased region" description="Basic and acidic residues" evidence="2">
    <location>
        <begin position="1179"/>
        <end position="1190"/>
    </location>
</feature>
<feature type="compositionally biased region" description="Low complexity" evidence="2">
    <location>
        <begin position="443"/>
        <end position="455"/>
    </location>
</feature>
<dbReference type="GeneID" id="9624401"/>
<feature type="region of interest" description="Disordered" evidence="2">
    <location>
        <begin position="129"/>
        <end position="151"/>
    </location>
</feature>
<evidence type="ECO:0000256" key="1">
    <source>
        <dbReference type="ARBA" id="ARBA00022581"/>
    </source>
</evidence>
<feature type="compositionally biased region" description="Polar residues" evidence="2">
    <location>
        <begin position="3143"/>
        <end position="3160"/>
    </location>
</feature>
<name>D8U6Q2_VOLCA</name>
<feature type="compositionally biased region" description="Basic residues" evidence="2">
    <location>
        <begin position="423"/>
        <end position="433"/>
    </location>
</feature>
<feature type="compositionally biased region" description="Low complexity" evidence="2">
    <location>
        <begin position="1229"/>
        <end position="1262"/>
    </location>
</feature>
<feature type="compositionally biased region" description="Low complexity" evidence="2">
    <location>
        <begin position="319"/>
        <end position="328"/>
    </location>
</feature>